<dbReference type="GO" id="GO:0005737">
    <property type="term" value="C:cytoplasm"/>
    <property type="evidence" value="ECO:0007669"/>
    <property type="project" value="TreeGrafter"/>
</dbReference>
<dbReference type="AlphaFoldDB" id="A0A4C1TGJ9"/>
<protein>
    <submittedName>
        <fullName evidence="6">Apolipoprotein D</fullName>
    </submittedName>
</protein>
<keyword evidence="6" id="KW-0449">Lipoprotein</keyword>
<dbReference type="Gene3D" id="2.40.128.20">
    <property type="match status" value="1"/>
</dbReference>
<dbReference type="OrthoDB" id="565904at2759"/>
<dbReference type="PROSITE" id="PS00213">
    <property type="entry name" value="LIPOCALIN"/>
    <property type="match status" value="1"/>
</dbReference>
<reference evidence="6 7" key="1">
    <citation type="journal article" date="2019" name="Commun. Biol.">
        <title>The bagworm genome reveals a unique fibroin gene that provides high tensile strength.</title>
        <authorList>
            <person name="Kono N."/>
            <person name="Nakamura H."/>
            <person name="Ohtoshi R."/>
            <person name="Tomita M."/>
            <person name="Numata K."/>
            <person name="Arakawa K."/>
        </authorList>
    </citation>
    <scope>NUCLEOTIDE SEQUENCE [LARGE SCALE GENOMIC DNA]</scope>
</reference>
<comment type="similarity">
    <text evidence="2">Belongs to the calycin superfamily. Lipocalin family.</text>
</comment>
<sequence length="291" mass="32240">MWSLALTLIAAASAQIPSLGWCPDYQPMPNFNMNEFLGTWYEAERYFTVSELGSRCVTIKYETTPEGRILVENEITNALTGLKRLMVGTMQLVGPEGEGRVIVKYSSVPLPYDTELSILGTDYSNYAVMWSCSGIGPVHTQNAWVLTRERLAPPSVMQSAYGVLDKFKLSRTFFLKTNQEDCNVLPSPVEKQEDKEPANTAVEPKHAGVQIESEDVDPSPKEVPLQSKEDNSEKPSNPVEVIDSIKAKGEINSSNAPISVPELIISESEQKGEALKTDDKKEEKPSEEKSH</sequence>
<gene>
    <name evidence="6" type="primary">APOD</name>
    <name evidence="6" type="ORF">EVAR_8191_1</name>
</gene>
<dbReference type="GO" id="GO:0000302">
    <property type="term" value="P:response to reactive oxygen species"/>
    <property type="evidence" value="ECO:0007669"/>
    <property type="project" value="TreeGrafter"/>
</dbReference>
<dbReference type="InterPro" id="IPR012674">
    <property type="entry name" value="Calycin"/>
</dbReference>
<feature type="compositionally biased region" description="Basic and acidic residues" evidence="3">
    <location>
        <begin position="268"/>
        <end position="291"/>
    </location>
</feature>
<evidence type="ECO:0000256" key="2">
    <source>
        <dbReference type="RuleBase" id="RU003695"/>
    </source>
</evidence>
<dbReference type="PRINTS" id="PR01273">
    <property type="entry name" value="INVTBRTCOLOR"/>
</dbReference>
<dbReference type="GO" id="GO:0006629">
    <property type="term" value="P:lipid metabolic process"/>
    <property type="evidence" value="ECO:0007669"/>
    <property type="project" value="TreeGrafter"/>
</dbReference>
<feature type="chain" id="PRO_5020027185" evidence="4">
    <location>
        <begin position="21"/>
        <end position="291"/>
    </location>
</feature>
<dbReference type="InterPro" id="IPR003057">
    <property type="entry name" value="Invtbrt_color"/>
</dbReference>
<organism evidence="6 7">
    <name type="scientific">Eumeta variegata</name>
    <name type="common">Bagworm moth</name>
    <name type="synonym">Eumeta japonica</name>
    <dbReference type="NCBI Taxonomy" id="151549"/>
    <lineage>
        <taxon>Eukaryota</taxon>
        <taxon>Metazoa</taxon>
        <taxon>Ecdysozoa</taxon>
        <taxon>Arthropoda</taxon>
        <taxon>Hexapoda</taxon>
        <taxon>Insecta</taxon>
        <taxon>Pterygota</taxon>
        <taxon>Neoptera</taxon>
        <taxon>Endopterygota</taxon>
        <taxon>Lepidoptera</taxon>
        <taxon>Glossata</taxon>
        <taxon>Ditrysia</taxon>
        <taxon>Tineoidea</taxon>
        <taxon>Psychidae</taxon>
        <taxon>Oiketicinae</taxon>
        <taxon>Eumeta</taxon>
    </lineage>
</organism>
<dbReference type="SUPFAM" id="SSF50814">
    <property type="entry name" value="Lipocalins"/>
    <property type="match status" value="1"/>
</dbReference>
<keyword evidence="1" id="KW-1015">Disulfide bond</keyword>
<dbReference type="FunFam" id="2.40.128.20:FF:000026">
    <property type="entry name" value="Apolipoprotein D-like Protein"/>
    <property type="match status" value="1"/>
</dbReference>
<dbReference type="PANTHER" id="PTHR10612:SF34">
    <property type="entry name" value="APOLIPOPROTEIN D"/>
    <property type="match status" value="1"/>
</dbReference>
<keyword evidence="4" id="KW-0732">Signal</keyword>
<evidence type="ECO:0000256" key="3">
    <source>
        <dbReference type="SAM" id="MobiDB-lite"/>
    </source>
</evidence>
<proteinExistence type="inferred from homology"/>
<dbReference type="EMBL" id="BGZK01000056">
    <property type="protein sequence ID" value="GBP13264.1"/>
    <property type="molecule type" value="Genomic_DNA"/>
</dbReference>
<evidence type="ECO:0000259" key="5">
    <source>
        <dbReference type="Pfam" id="PF00061"/>
    </source>
</evidence>
<evidence type="ECO:0000313" key="6">
    <source>
        <dbReference type="EMBL" id="GBP13264.1"/>
    </source>
</evidence>
<feature type="domain" description="Lipocalin/cytosolic fatty-acid binding" evidence="5">
    <location>
        <begin position="38"/>
        <end position="179"/>
    </location>
</feature>
<dbReference type="Pfam" id="PF00061">
    <property type="entry name" value="Lipocalin"/>
    <property type="match status" value="1"/>
</dbReference>
<name>A0A4C1TGJ9_EUMVA</name>
<accession>A0A4C1TGJ9</accession>
<dbReference type="GO" id="GO:0031409">
    <property type="term" value="F:pigment binding"/>
    <property type="evidence" value="ECO:0007669"/>
    <property type="project" value="InterPro"/>
</dbReference>
<keyword evidence="7" id="KW-1185">Reference proteome</keyword>
<evidence type="ECO:0000313" key="7">
    <source>
        <dbReference type="Proteomes" id="UP000299102"/>
    </source>
</evidence>
<evidence type="ECO:0000256" key="4">
    <source>
        <dbReference type="SAM" id="SignalP"/>
    </source>
</evidence>
<feature type="signal peptide" evidence="4">
    <location>
        <begin position="1"/>
        <end position="20"/>
    </location>
</feature>
<comment type="caution">
    <text evidence="6">The sequence shown here is derived from an EMBL/GenBank/DDBJ whole genome shotgun (WGS) entry which is preliminary data.</text>
</comment>
<dbReference type="InterPro" id="IPR022272">
    <property type="entry name" value="Lipocalin_CS"/>
</dbReference>
<dbReference type="InterPro" id="IPR000566">
    <property type="entry name" value="Lipocln_cytosolic_FA-bd_dom"/>
</dbReference>
<evidence type="ECO:0000256" key="1">
    <source>
        <dbReference type="ARBA" id="ARBA00023157"/>
    </source>
</evidence>
<feature type="region of interest" description="Disordered" evidence="3">
    <location>
        <begin position="188"/>
        <end position="291"/>
    </location>
</feature>
<dbReference type="Proteomes" id="UP000299102">
    <property type="component" value="Unassembled WGS sequence"/>
</dbReference>
<dbReference type="PANTHER" id="PTHR10612">
    <property type="entry name" value="APOLIPOPROTEIN D"/>
    <property type="match status" value="1"/>
</dbReference>